<keyword evidence="4" id="KW-1185">Reference proteome</keyword>
<dbReference type="Pfam" id="PF03959">
    <property type="entry name" value="FSH1"/>
    <property type="match status" value="1"/>
</dbReference>
<dbReference type="EMBL" id="JBHFEH010000032">
    <property type="protein sequence ID" value="KAL2051776.1"/>
    <property type="molecule type" value="Genomic_DNA"/>
</dbReference>
<dbReference type="PANTHER" id="PTHR48070">
    <property type="entry name" value="ESTERASE OVCA2"/>
    <property type="match status" value="1"/>
</dbReference>
<evidence type="ECO:0000256" key="1">
    <source>
        <dbReference type="ARBA" id="ARBA00022801"/>
    </source>
</evidence>
<evidence type="ECO:0000313" key="3">
    <source>
        <dbReference type="EMBL" id="KAL2051776.1"/>
    </source>
</evidence>
<dbReference type="InterPro" id="IPR005645">
    <property type="entry name" value="FSH-like_dom"/>
</dbReference>
<keyword evidence="1" id="KW-0378">Hydrolase</keyword>
<evidence type="ECO:0000259" key="2">
    <source>
        <dbReference type="Pfam" id="PF03959"/>
    </source>
</evidence>
<gene>
    <name evidence="3" type="ORF">ABVK25_007932</name>
</gene>
<dbReference type="InterPro" id="IPR050593">
    <property type="entry name" value="LovG"/>
</dbReference>
<proteinExistence type="predicted"/>
<dbReference type="PANTHER" id="PTHR48070:SF7">
    <property type="entry name" value="SERINE HYDROLASE FSH DOMAIN-CONTAINING PROTEIN-RELATED"/>
    <property type="match status" value="1"/>
</dbReference>
<reference evidence="3 4" key="1">
    <citation type="submission" date="2024-09" db="EMBL/GenBank/DDBJ databases">
        <title>Rethinking Asexuality: The Enigmatic Case of Functional Sexual Genes in Lepraria (Stereocaulaceae).</title>
        <authorList>
            <person name="Doellman M."/>
            <person name="Sun Y."/>
            <person name="Barcenas-Pena A."/>
            <person name="Lumbsch H.T."/>
            <person name="Grewe F."/>
        </authorList>
    </citation>
    <scope>NUCLEOTIDE SEQUENCE [LARGE SCALE GENOMIC DNA]</scope>
    <source>
        <strain evidence="3 4">Grewe 0041</strain>
    </source>
</reference>
<feature type="domain" description="Serine hydrolase" evidence="2">
    <location>
        <begin position="2"/>
        <end position="199"/>
    </location>
</feature>
<protein>
    <recommendedName>
        <fullName evidence="2">Serine hydrolase domain-containing protein</fullName>
    </recommendedName>
</protein>
<comment type="caution">
    <text evidence="3">The sequence shown here is derived from an EMBL/GenBank/DDBJ whole genome shotgun (WGS) entry which is preliminary data.</text>
</comment>
<dbReference type="InterPro" id="IPR029058">
    <property type="entry name" value="AB_hydrolase_fold"/>
</dbReference>
<name>A0ABR4B1J9_9LECA</name>
<evidence type="ECO:0000313" key="4">
    <source>
        <dbReference type="Proteomes" id="UP001590951"/>
    </source>
</evidence>
<organism evidence="3 4">
    <name type="scientific">Lepraria finkii</name>
    <dbReference type="NCBI Taxonomy" id="1340010"/>
    <lineage>
        <taxon>Eukaryota</taxon>
        <taxon>Fungi</taxon>
        <taxon>Dikarya</taxon>
        <taxon>Ascomycota</taxon>
        <taxon>Pezizomycotina</taxon>
        <taxon>Lecanoromycetes</taxon>
        <taxon>OSLEUM clade</taxon>
        <taxon>Lecanoromycetidae</taxon>
        <taxon>Lecanorales</taxon>
        <taxon>Lecanorineae</taxon>
        <taxon>Stereocaulaceae</taxon>
        <taxon>Lepraria</taxon>
    </lineage>
</organism>
<accession>A0ABR4B1J9</accession>
<sequence>MRFLCLHGWGINSEIFEAQTAPLRYQVGGEHTYEFVDGSFACPPLPGLEAVYGPQQECYAYFDPSNLTSILKALEDLKDYIGADGPFDGVIGYSQGAALAATLLIQDKADNPSQLHPLFKCAVFLSGGVPFDPAALARDEKRYLDPAVDGEPITIPTANIWGSNDVDFPDTSPRLSKLCTAEKRTEVVHVGGHEIPVLKGDLLADMVRALNETVELALSVQ</sequence>
<dbReference type="Gene3D" id="3.40.50.1820">
    <property type="entry name" value="alpha/beta hydrolase"/>
    <property type="match status" value="1"/>
</dbReference>
<dbReference type="Proteomes" id="UP001590951">
    <property type="component" value="Unassembled WGS sequence"/>
</dbReference>
<dbReference type="SUPFAM" id="SSF53474">
    <property type="entry name" value="alpha/beta-Hydrolases"/>
    <property type="match status" value="1"/>
</dbReference>